<dbReference type="RefSeq" id="WP_023580353.1">
    <property type="nucleotide sequence ID" value="NZ_AVGG01000019.1"/>
</dbReference>
<dbReference type="SMART" id="SM00958">
    <property type="entry name" value="SecA_PP_bind"/>
    <property type="match status" value="1"/>
</dbReference>
<dbReference type="PATRIC" id="fig|1341181.4.peg.2756"/>
<keyword evidence="3 13" id="KW-0813">Transport</keyword>
<dbReference type="InterPro" id="IPR027417">
    <property type="entry name" value="P-loop_NTPase"/>
</dbReference>
<comment type="caution">
    <text evidence="18">The sequence shown here is derived from an EMBL/GenBank/DDBJ whole genome shotgun (WGS) entry which is preliminary data.</text>
</comment>
<accession>V6SIP8</accession>
<dbReference type="PROSITE" id="PS51192">
    <property type="entry name" value="HELICASE_ATP_BIND_1"/>
    <property type="match status" value="1"/>
</dbReference>
<dbReference type="InterPro" id="IPR036670">
    <property type="entry name" value="SecA_X-link_sf"/>
</dbReference>
<dbReference type="HAMAP" id="MF_01382">
    <property type="entry name" value="SecA"/>
    <property type="match status" value="1"/>
</dbReference>
<dbReference type="SUPFAM" id="SSF81767">
    <property type="entry name" value="Pre-protein crosslinking domain of SecA"/>
    <property type="match status" value="1"/>
</dbReference>
<proteinExistence type="inferred from homology"/>
<evidence type="ECO:0000256" key="12">
    <source>
        <dbReference type="ARBA" id="ARBA00023136"/>
    </source>
</evidence>
<dbReference type="PANTHER" id="PTHR30612:SF0">
    <property type="entry name" value="CHLOROPLAST PROTEIN-TRANSPORTING ATPASE"/>
    <property type="match status" value="1"/>
</dbReference>
<dbReference type="SUPFAM" id="SSF81886">
    <property type="entry name" value="Helical scaffold and wing domains of SecA"/>
    <property type="match status" value="1"/>
</dbReference>
<dbReference type="OrthoDB" id="9805579at2"/>
<evidence type="ECO:0000256" key="1">
    <source>
        <dbReference type="ARBA" id="ARBA00004496"/>
    </source>
</evidence>
<dbReference type="Pfam" id="PF07517">
    <property type="entry name" value="SecA_DEAD"/>
    <property type="match status" value="1"/>
</dbReference>
<dbReference type="GO" id="GO:0008564">
    <property type="term" value="F:protein-exporting ATPase activity"/>
    <property type="evidence" value="ECO:0007669"/>
    <property type="project" value="UniProtKB-EC"/>
</dbReference>
<keyword evidence="7 13" id="KW-0547">Nucleotide-binding</keyword>
<organism evidence="18 19">
    <name type="scientific">Flavobacterium limnosediminis JC2902</name>
    <dbReference type="NCBI Taxonomy" id="1341181"/>
    <lineage>
        <taxon>Bacteria</taxon>
        <taxon>Pseudomonadati</taxon>
        <taxon>Bacteroidota</taxon>
        <taxon>Flavobacteriia</taxon>
        <taxon>Flavobacteriales</taxon>
        <taxon>Flavobacteriaceae</taxon>
        <taxon>Flavobacterium</taxon>
    </lineage>
</organism>
<keyword evidence="10 13" id="KW-1278">Translocase</keyword>
<keyword evidence="8 13" id="KW-0067">ATP-binding</keyword>
<evidence type="ECO:0000256" key="14">
    <source>
        <dbReference type="SAM" id="Coils"/>
    </source>
</evidence>
<evidence type="ECO:0000256" key="5">
    <source>
        <dbReference type="ARBA" id="ARBA00022490"/>
    </source>
</evidence>
<dbReference type="InterPro" id="IPR014001">
    <property type="entry name" value="Helicase_ATP-bd"/>
</dbReference>
<dbReference type="PROSITE" id="PS51196">
    <property type="entry name" value="SECA_MOTOR_DEAD"/>
    <property type="match status" value="1"/>
</dbReference>
<dbReference type="PANTHER" id="PTHR30612">
    <property type="entry name" value="SECA INNER MEMBRANE COMPONENT OF SEC PROTEIN SECRETION SYSTEM"/>
    <property type="match status" value="1"/>
</dbReference>
<evidence type="ECO:0000256" key="4">
    <source>
        <dbReference type="ARBA" id="ARBA00022475"/>
    </source>
</evidence>
<evidence type="ECO:0000256" key="3">
    <source>
        <dbReference type="ARBA" id="ARBA00022448"/>
    </source>
</evidence>
<keyword evidence="4 13" id="KW-1003">Cell membrane</keyword>
<keyword evidence="14" id="KW-0175">Coiled coil</keyword>
<protein>
    <recommendedName>
        <fullName evidence="13">Protein translocase subunit SecA</fullName>
        <ecNumber evidence="13">7.4.2.8</ecNumber>
    </recommendedName>
</protein>
<dbReference type="GO" id="GO:0031522">
    <property type="term" value="C:cell envelope Sec protein transport complex"/>
    <property type="evidence" value="ECO:0007669"/>
    <property type="project" value="TreeGrafter"/>
</dbReference>
<feature type="coiled-coil region" evidence="14">
    <location>
        <begin position="53"/>
        <end position="80"/>
    </location>
</feature>
<feature type="binding site" evidence="13">
    <location>
        <begin position="195"/>
        <end position="199"/>
    </location>
    <ligand>
        <name>ATP</name>
        <dbReference type="ChEBI" id="CHEBI:30616"/>
    </ligand>
</feature>
<feature type="binding site" evidence="13">
    <location>
        <position position="692"/>
    </location>
    <ligand>
        <name>ATP</name>
        <dbReference type="ChEBI" id="CHEBI:30616"/>
    </ligand>
</feature>
<dbReference type="InterPro" id="IPR011115">
    <property type="entry name" value="SecA_DEAD"/>
</dbReference>
<dbReference type="Gene3D" id="3.90.1440.10">
    <property type="entry name" value="SecA, preprotein cross-linking domain"/>
    <property type="match status" value="1"/>
</dbReference>
<dbReference type="EC" id="7.4.2.8" evidence="13"/>
<dbReference type="InterPro" id="IPR044722">
    <property type="entry name" value="SecA_SF2_C"/>
</dbReference>
<comment type="function">
    <text evidence="13">Part of the Sec protein translocase complex. Interacts with the SecYEG preprotein conducting channel. Has a central role in coupling the hydrolysis of ATP to the transfer of proteins into and across the cell membrane, serving as an ATP-driven molecular motor driving the stepwise translocation of polypeptide chains across the membrane.</text>
</comment>
<feature type="domain" description="SecA family profile" evidence="17">
    <location>
        <begin position="5"/>
        <end position="770"/>
    </location>
</feature>
<dbReference type="AlphaFoldDB" id="V6SIP8"/>
<comment type="similarity">
    <text evidence="2 13">Belongs to the SecA family.</text>
</comment>
<dbReference type="FunFam" id="3.40.50.300:FF:000694">
    <property type="entry name" value="Preprotein translocase subunit SecA"/>
    <property type="match status" value="1"/>
</dbReference>
<dbReference type="Pfam" id="PF21090">
    <property type="entry name" value="P-loop_SecA"/>
    <property type="match status" value="1"/>
</dbReference>
<dbReference type="STRING" id="1341181.FLJC2902T_28010"/>
<feature type="domain" description="Helicase ATP-binding" evidence="15">
    <location>
        <begin position="179"/>
        <end position="338"/>
    </location>
</feature>
<dbReference type="InterPro" id="IPR011130">
    <property type="entry name" value="SecA_preprotein_X-link_dom"/>
</dbReference>
<keyword evidence="11 13" id="KW-0811">Translocation</keyword>
<dbReference type="EMBL" id="AVGG01000019">
    <property type="protein sequence ID" value="ESU26319.1"/>
    <property type="molecule type" value="Genomic_DNA"/>
</dbReference>
<dbReference type="InterPro" id="IPR036266">
    <property type="entry name" value="SecA_Wing/Scaffold_sf"/>
</dbReference>
<evidence type="ECO:0000256" key="2">
    <source>
        <dbReference type="ARBA" id="ARBA00007650"/>
    </source>
</evidence>
<dbReference type="Gene3D" id="3.40.50.300">
    <property type="entry name" value="P-loop containing nucleotide triphosphate hydrolases"/>
    <property type="match status" value="2"/>
</dbReference>
<evidence type="ECO:0000256" key="7">
    <source>
        <dbReference type="ARBA" id="ARBA00022741"/>
    </source>
</evidence>
<dbReference type="GO" id="GO:0005524">
    <property type="term" value="F:ATP binding"/>
    <property type="evidence" value="ECO:0007669"/>
    <property type="project" value="UniProtKB-UniRule"/>
</dbReference>
<dbReference type="GO" id="GO:0005886">
    <property type="term" value="C:plasma membrane"/>
    <property type="evidence" value="ECO:0007669"/>
    <property type="project" value="UniProtKB-SubCell"/>
</dbReference>
<feature type="binding site" evidence="13">
    <location>
        <position position="177"/>
    </location>
    <ligand>
        <name>ATP</name>
        <dbReference type="ChEBI" id="CHEBI:30616"/>
    </ligand>
</feature>
<gene>
    <name evidence="13" type="primary">secA</name>
    <name evidence="18" type="ORF">FLJC2902T_28010</name>
</gene>
<keyword evidence="12 13" id="KW-0472">Membrane</keyword>
<evidence type="ECO:0000259" key="15">
    <source>
        <dbReference type="PROSITE" id="PS51192"/>
    </source>
</evidence>
<dbReference type="GO" id="GO:0005829">
    <property type="term" value="C:cytosol"/>
    <property type="evidence" value="ECO:0007669"/>
    <property type="project" value="TreeGrafter"/>
</dbReference>
<dbReference type="SUPFAM" id="SSF52540">
    <property type="entry name" value="P-loop containing nucleoside triphosphate hydrolases"/>
    <property type="match status" value="2"/>
</dbReference>
<keyword evidence="5 13" id="KW-0963">Cytoplasm</keyword>
<comment type="catalytic activity">
    <reaction evidence="13">
        <text>ATP + H2O + cellular proteinSide 1 = ADP + phosphate + cellular proteinSide 2.</text>
        <dbReference type="EC" id="7.4.2.8"/>
    </reaction>
</comment>
<dbReference type="InterPro" id="IPR020937">
    <property type="entry name" value="SecA_CS"/>
</dbReference>
<evidence type="ECO:0000256" key="11">
    <source>
        <dbReference type="ARBA" id="ARBA00023010"/>
    </source>
</evidence>
<dbReference type="Gene3D" id="1.10.3060.10">
    <property type="entry name" value="Helical scaffold and wing domains of SecA"/>
    <property type="match status" value="1"/>
</dbReference>
<dbReference type="NCBIfam" id="NF009536">
    <property type="entry name" value="PRK12901.1"/>
    <property type="match status" value="1"/>
</dbReference>
<keyword evidence="19" id="KW-1185">Reference proteome</keyword>
<sequence>MSFINSILKAFVGDKSQKDVKAIQPIIAKVKSYESALAALSNDELRAKTTYFKDQIKAARAEKDAKIETLKQEVEATEDIDKREDIYAAIDAIEKEAYEISEKVLTDILPEAFAVVKETARRFKENTQITVKATSKDRELSASKSYITIEGDNAVWANSWDAAGKAITWDMIHYDVQLIGGTVLHQGKIAEMQTGEGKTLVATLPMYLNALTGNGVHLVTVNDYLAKRDSTWKAPLFEFHGLTVDCIDNHQPNTDARRKAYEADITYGTNNEFGFDYLRDNMAHTPGELVQRKHNYAIVDEVDSVLIDDARTPLIISGPVPQGDRHEFNELKPKIENLYNLQRQLSNGFLTEAKRLLKEGNTKDGGFQLLRAHRALPKNKALIKFLSEEGVKQILQKTENEYMQDNNRKMPIVDEALYFVIEEKNNQVELTDNGIKFLSQDTSEDFFILPDIGTEIANIEKQKLSKEAEAEVKEQLFQDFGVKSERIHTLTQLLKAYTLFEKDTEYVIMDNKILIVDEQTGRIMDGRRYSDGLHQAIEAKENVKIEAATQTFATVTLQNYFRMYSKLAGMTGTAVTEAGEFWEIYKLDVVEIPTNRGIARKDKEDLIYRTVREKFNAVAEDVQEIAASGRPVLIGTTSVEISELLSRMLKMRGVQHNVLNAKLHKQEAQIVAEAGNAGVVTIATNMAGRGTDIKLSPEVKAAGGLAIIGTERHDSRRVDRQLRGRAGRQGDPGSSQFYVSLEDNLMRLFGSERVAKIMDRMGIKEGEVIQHSMMTKSIERAQKKVEENNFGTRKRLLEYDDVMNAQREVVYKRRRHALHGERLKVDLANMMYDLAELVVENNKVAKDFKNFEFELIRYFAIESPVSESDFHKLSDMELAGKVYKAALHHYDEKQERNAKEAYAVIKNVYENNNGQFERIVVPFTDGIKTLNVVTDLEKAYLSTGKTLLTDFEKNITLAIVDEAWKKHLRKMDELKQSVQLAVHEQKDPLLIYKFEAFNLFKNMLDGINKEVISFLFKGDLPSQNPNNIQEAHEVPVQEDYTISKEEVLNIDEMAARQHEAGHMQQEQHHHHVTETIVRDQPKINRNDNVTIKHVMSGKTETMKYKKAEPMLASGEWIVVNE</sequence>
<evidence type="ECO:0000259" key="16">
    <source>
        <dbReference type="PROSITE" id="PS51194"/>
    </source>
</evidence>
<dbReference type="PROSITE" id="PS01312">
    <property type="entry name" value="SECA"/>
    <property type="match status" value="1"/>
</dbReference>
<dbReference type="GO" id="GO:0043952">
    <property type="term" value="P:protein transport by the Sec complex"/>
    <property type="evidence" value="ECO:0007669"/>
    <property type="project" value="TreeGrafter"/>
</dbReference>
<dbReference type="eggNOG" id="COG0653">
    <property type="taxonomic scope" value="Bacteria"/>
</dbReference>
<name>V6SIP8_9FLAO</name>
<dbReference type="InterPro" id="IPR001650">
    <property type="entry name" value="Helicase_C-like"/>
</dbReference>
<dbReference type="SMART" id="SM00957">
    <property type="entry name" value="SecA_DEAD"/>
    <property type="match status" value="1"/>
</dbReference>
<dbReference type="CDD" id="cd18803">
    <property type="entry name" value="SF2_C_secA"/>
    <property type="match status" value="1"/>
</dbReference>
<dbReference type="CDD" id="cd17928">
    <property type="entry name" value="DEXDc_SecA"/>
    <property type="match status" value="1"/>
</dbReference>
<dbReference type="InterPro" id="IPR000185">
    <property type="entry name" value="SecA"/>
</dbReference>
<dbReference type="InterPro" id="IPR014018">
    <property type="entry name" value="SecA_motor_DEAD"/>
</dbReference>
<evidence type="ECO:0000256" key="6">
    <source>
        <dbReference type="ARBA" id="ARBA00022519"/>
    </source>
</evidence>
<evidence type="ECO:0000256" key="9">
    <source>
        <dbReference type="ARBA" id="ARBA00022927"/>
    </source>
</evidence>
<evidence type="ECO:0000256" key="10">
    <source>
        <dbReference type="ARBA" id="ARBA00022967"/>
    </source>
</evidence>
<dbReference type="PRINTS" id="PR00906">
    <property type="entry name" value="SECA"/>
</dbReference>
<dbReference type="GO" id="GO:0006605">
    <property type="term" value="P:protein targeting"/>
    <property type="evidence" value="ECO:0007669"/>
    <property type="project" value="UniProtKB-UniRule"/>
</dbReference>
<dbReference type="Pfam" id="PF07516">
    <property type="entry name" value="SecA_SW"/>
    <property type="match status" value="1"/>
</dbReference>
<comment type="subunit">
    <text evidence="13">Monomer and homodimer. Part of the essential Sec protein translocation apparatus which comprises SecA, SecYEG and auxiliary proteins SecDF. Other proteins may also be involved.</text>
</comment>
<dbReference type="InterPro" id="IPR011116">
    <property type="entry name" value="SecA_Wing/Scaffold"/>
</dbReference>
<evidence type="ECO:0000256" key="8">
    <source>
        <dbReference type="ARBA" id="ARBA00022840"/>
    </source>
</evidence>
<evidence type="ECO:0000256" key="13">
    <source>
        <dbReference type="HAMAP-Rule" id="MF_01382"/>
    </source>
</evidence>
<dbReference type="Proteomes" id="UP000018004">
    <property type="component" value="Unassembled WGS sequence"/>
</dbReference>
<keyword evidence="9 13" id="KW-0653">Protein transport</keyword>
<keyword evidence="6" id="KW-0997">Cell inner membrane</keyword>
<dbReference type="GO" id="GO:0065002">
    <property type="term" value="P:intracellular protein transmembrane transport"/>
    <property type="evidence" value="ECO:0007669"/>
    <property type="project" value="UniProtKB-UniRule"/>
</dbReference>
<evidence type="ECO:0000313" key="19">
    <source>
        <dbReference type="Proteomes" id="UP000018004"/>
    </source>
</evidence>
<comment type="subcellular location">
    <subcellularLocation>
        <location evidence="13">Cell membrane</location>
        <topology evidence="13">Peripheral membrane protein</topology>
        <orientation evidence="13">Cytoplasmic side</orientation>
    </subcellularLocation>
    <subcellularLocation>
        <location evidence="1 13">Cytoplasm</location>
    </subcellularLocation>
    <text evidence="13">Distribution is 50-50.</text>
</comment>
<evidence type="ECO:0000313" key="18">
    <source>
        <dbReference type="EMBL" id="ESU26319.1"/>
    </source>
</evidence>
<dbReference type="FunFam" id="3.40.50.300:FF:000246">
    <property type="entry name" value="Preprotein translocase subunit SecA"/>
    <property type="match status" value="1"/>
</dbReference>
<dbReference type="GO" id="GO:0017038">
    <property type="term" value="P:protein import"/>
    <property type="evidence" value="ECO:0007669"/>
    <property type="project" value="InterPro"/>
</dbReference>
<dbReference type="PROSITE" id="PS51194">
    <property type="entry name" value="HELICASE_CTER"/>
    <property type="match status" value="1"/>
</dbReference>
<evidence type="ECO:0000259" key="17">
    <source>
        <dbReference type="PROSITE" id="PS51196"/>
    </source>
</evidence>
<reference evidence="18 19" key="1">
    <citation type="submission" date="2013-08" db="EMBL/GenBank/DDBJ databases">
        <title>Flavobacterium limnosediminis JC2902 genome sequencing.</title>
        <authorList>
            <person name="Lee K."/>
            <person name="Yi H."/>
            <person name="Park S."/>
            <person name="Chun J."/>
        </authorList>
    </citation>
    <scope>NUCLEOTIDE SEQUENCE [LARGE SCALE GENOMIC DNA]</scope>
    <source>
        <strain evidence="18 19">JC2902</strain>
    </source>
</reference>
<dbReference type="Pfam" id="PF01043">
    <property type="entry name" value="SecA_PP_bind"/>
    <property type="match status" value="1"/>
</dbReference>
<feature type="domain" description="Helicase C-terminal" evidence="16">
    <location>
        <begin position="610"/>
        <end position="786"/>
    </location>
</feature>